<gene>
    <name evidence="16" type="primary">LOC105896338</name>
</gene>
<evidence type="ECO:0000256" key="11">
    <source>
        <dbReference type="ARBA" id="ARBA00023136"/>
    </source>
</evidence>
<feature type="region of interest" description="Disordered" evidence="14">
    <location>
        <begin position="1"/>
        <end position="25"/>
    </location>
</feature>
<organism evidence="15 16">
    <name type="scientific">Clupea harengus</name>
    <name type="common">Atlantic herring</name>
    <dbReference type="NCBI Taxonomy" id="7950"/>
    <lineage>
        <taxon>Eukaryota</taxon>
        <taxon>Metazoa</taxon>
        <taxon>Chordata</taxon>
        <taxon>Craniata</taxon>
        <taxon>Vertebrata</taxon>
        <taxon>Euteleostomi</taxon>
        <taxon>Actinopterygii</taxon>
        <taxon>Neopterygii</taxon>
        <taxon>Teleostei</taxon>
        <taxon>Clupei</taxon>
        <taxon>Clupeiformes</taxon>
        <taxon>Clupeoidei</taxon>
        <taxon>Clupeidae</taxon>
        <taxon>Clupea</taxon>
    </lineage>
</organism>
<evidence type="ECO:0000256" key="9">
    <source>
        <dbReference type="ARBA" id="ARBA00023034"/>
    </source>
</evidence>
<evidence type="ECO:0000256" key="12">
    <source>
        <dbReference type="ARBA" id="ARBA00023180"/>
    </source>
</evidence>
<keyword evidence="15" id="KW-1185">Reference proteome</keyword>
<feature type="compositionally biased region" description="Low complexity" evidence="14">
    <location>
        <begin position="72"/>
        <end position="85"/>
    </location>
</feature>
<dbReference type="GO" id="GO:0008499">
    <property type="term" value="F:N-acetyl-beta-D-glucosaminide beta-(1,3)-galactosyltransferase activity"/>
    <property type="evidence" value="ECO:0007669"/>
    <property type="project" value="TreeGrafter"/>
</dbReference>
<dbReference type="GO" id="GO:0000139">
    <property type="term" value="C:Golgi membrane"/>
    <property type="evidence" value="ECO:0007669"/>
    <property type="project" value="UniProtKB-SubCell"/>
</dbReference>
<comment type="similarity">
    <text evidence="3 13">Belongs to the glycosyltransferase 31 family.</text>
</comment>
<keyword evidence="11" id="KW-0472">Membrane</keyword>
<keyword evidence="8" id="KW-1133">Transmembrane helix</keyword>
<evidence type="ECO:0000256" key="5">
    <source>
        <dbReference type="ARBA" id="ARBA00022679"/>
    </source>
</evidence>
<name>A0A6P3VQH6_CLUHA</name>
<keyword evidence="6" id="KW-0812">Transmembrane</keyword>
<evidence type="ECO:0000256" key="10">
    <source>
        <dbReference type="ARBA" id="ARBA00023098"/>
    </source>
</evidence>
<dbReference type="PANTHER" id="PTHR11214">
    <property type="entry name" value="BETA-1,3-N-ACETYLGLUCOSAMINYLTRANSFERASE"/>
    <property type="match status" value="1"/>
</dbReference>
<evidence type="ECO:0000256" key="1">
    <source>
        <dbReference type="ARBA" id="ARBA00004323"/>
    </source>
</evidence>
<dbReference type="KEGG" id="char:105896338"/>
<evidence type="ECO:0000256" key="6">
    <source>
        <dbReference type="ARBA" id="ARBA00022692"/>
    </source>
</evidence>
<dbReference type="GO" id="GO:0006493">
    <property type="term" value="P:protein O-linked glycosylation"/>
    <property type="evidence" value="ECO:0007669"/>
    <property type="project" value="TreeGrafter"/>
</dbReference>
<reference evidence="16" key="1">
    <citation type="submission" date="2025-08" db="UniProtKB">
        <authorList>
            <consortium name="RefSeq"/>
        </authorList>
    </citation>
    <scope>IDENTIFICATION</scope>
</reference>
<keyword evidence="10" id="KW-0443">Lipid metabolism</keyword>
<evidence type="ECO:0000256" key="13">
    <source>
        <dbReference type="RuleBase" id="RU363063"/>
    </source>
</evidence>
<evidence type="ECO:0000256" key="3">
    <source>
        <dbReference type="ARBA" id="ARBA00008661"/>
    </source>
</evidence>
<dbReference type="Gene3D" id="3.90.550.50">
    <property type="match status" value="1"/>
</dbReference>
<dbReference type="GeneID" id="105896338"/>
<dbReference type="PANTHER" id="PTHR11214:SF115">
    <property type="entry name" value="HEXOSYLTRANSFERASE"/>
    <property type="match status" value="1"/>
</dbReference>
<dbReference type="FunFam" id="3.90.550.50:FF:000001">
    <property type="entry name" value="Hexosyltransferase"/>
    <property type="match status" value="1"/>
</dbReference>
<protein>
    <recommendedName>
        <fullName evidence="13">Hexosyltransferase</fullName>
        <ecNumber evidence="13">2.4.1.-</ecNumber>
    </recommendedName>
</protein>
<keyword evidence="12" id="KW-0325">Glycoprotein</keyword>
<accession>A0A6P3VQH6</accession>
<evidence type="ECO:0000256" key="4">
    <source>
        <dbReference type="ARBA" id="ARBA00022676"/>
    </source>
</evidence>
<dbReference type="AlphaFoldDB" id="A0A6P3VQH6"/>
<keyword evidence="4 13" id="KW-0328">Glycosyltransferase</keyword>
<keyword evidence="5" id="KW-0808">Transferase</keyword>
<feature type="region of interest" description="Disordered" evidence="14">
    <location>
        <begin position="60"/>
        <end position="86"/>
    </location>
</feature>
<evidence type="ECO:0000256" key="2">
    <source>
        <dbReference type="ARBA" id="ARBA00004922"/>
    </source>
</evidence>
<comment type="pathway">
    <text evidence="2">Protein modification; protein glycosylation.</text>
</comment>
<dbReference type="Proteomes" id="UP000515152">
    <property type="component" value="Chromosome 26"/>
</dbReference>
<keyword evidence="7" id="KW-0735">Signal-anchor</keyword>
<proteinExistence type="inferred from homology"/>
<evidence type="ECO:0000256" key="7">
    <source>
        <dbReference type="ARBA" id="ARBA00022968"/>
    </source>
</evidence>
<evidence type="ECO:0000256" key="8">
    <source>
        <dbReference type="ARBA" id="ARBA00022989"/>
    </source>
</evidence>
<dbReference type="OrthoDB" id="5512589at2759"/>
<sequence length="366" mass="41350">MNQVRWKDRLTFKPPPHRTYPQPHRTQRISSTTKLMPTTGASITITPAYTTVTTIIVSTTPTRPPSAVTMKSPSATASTPTASSPEGARLYHEAFPGQYNFTLNEPDVCQRQRPFLVLMVPVHPGNARAREVIRSTWGNETLVQGKVVTTLFVLGALHSDAVLQEKVRIESERHRDILQSDFIDSYLNLTIKTMVIMDWLASYCPGASYAMKIDSDMFLNMENLMKLLLMPQTPKQNYITGMVMWDRPVVRSPQSKWYVPETLYPESTYPTYLLGMGYLFSNDLPEKLVQVSKDIKPFNIEDAYIGMCLKHLGIDPSTPPDPSQFKAYASGPFKRCDYVKVITTILGNANQLLQYWQDFKKGGPPC</sequence>
<dbReference type="Pfam" id="PF01762">
    <property type="entry name" value="Galactosyl_T"/>
    <property type="match status" value="1"/>
</dbReference>
<evidence type="ECO:0000256" key="14">
    <source>
        <dbReference type="SAM" id="MobiDB-lite"/>
    </source>
</evidence>
<dbReference type="InterPro" id="IPR002659">
    <property type="entry name" value="Glyco_trans_31"/>
</dbReference>
<evidence type="ECO:0000313" key="16">
    <source>
        <dbReference type="RefSeq" id="XP_012678539.2"/>
    </source>
</evidence>
<dbReference type="EC" id="2.4.1.-" evidence="13"/>
<keyword evidence="9 13" id="KW-0333">Golgi apparatus</keyword>
<feature type="compositionally biased region" description="Basic and acidic residues" evidence="14">
    <location>
        <begin position="1"/>
        <end position="11"/>
    </location>
</feature>
<dbReference type="GO" id="GO:0006629">
    <property type="term" value="P:lipid metabolic process"/>
    <property type="evidence" value="ECO:0007669"/>
    <property type="project" value="UniProtKB-KW"/>
</dbReference>
<comment type="subcellular location">
    <subcellularLocation>
        <location evidence="1 13">Golgi apparatus membrane</location>
        <topology evidence="1 13">Single-pass type II membrane protein</topology>
    </subcellularLocation>
</comment>
<evidence type="ECO:0000313" key="15">
    <source>
        <dbReference type="Proteomes" id="UP000515152"/>
    </source>
</evidence>
<dbReference type="RefSeq" id="XP_012678539.2">
    <property type="nucleotide sequence ID" value="XM_012823085.3"/>
</dbReference>